<protein>
    <recommendedName>
        <fullName evidence="1">Xaa-Pro dipeptidyl-peptidase-like domain-containing protein</fullName>
    </recommendedName>
</protein>
<accession>A0ABP7HAQ5</accession>
<dbReference type="InterPro" id="IPR005674">
    <property type="entry name" value="CocE/Ser_esterase"/>
</dbReference>
<proteinExistence type="predicted"/>
<organism evidence="2 3">
    <name type="scientific">Amycolatopsis tucumanensis</name>
    <dbReference type="NCBI Taxonomy" id="401106"/>
    <lineage>
        <taxon>Bacteria</taxon>
        <taxon>Bacillati</taxon>
        <taxon>Actinomycetota</taxon>
        <taxon>Actinomycetes</taxon>
        <taxon>Pseudonocardiales</taxon>
        <taxon>Pseudonocardiaceae</taxon>
        <taxon>Amycolatopsis</taxon>
    </lineage>
</organism>
<dbReference type="EMBL" id="BAABCM010000001">
    <property type="protein sequence ID" value="GAA3789796.1"/>
    <property type="molecule type" value="Genomic_DNA"/>
</dbReference>
<evidence type="ECO:0000259" key="1">
    <source>
        <dbReference type="Pfam" id="PF02129"/>
    </source>
</evidence>
<comment type="caution">
    <text evidence="2">The sequence shown here is derived from an EMBL/GenBank/DDBJ whole genome shotgun (WGS) entry which is preliminary data.</text>
</comment>
<reference evidence="3" key="1">
    <citation type="journal article" date="2019" name="Int. J. Syst. Evol. Microbiol.">
        <title>The Global Catalogue of Microorganisms (GCM) 10K type strain sequencing project: providing services to taxonomists for standard genome sequencing and annotation.</title>
        <authorList>
            <consortium name="The Broad Institute Genomics Platform"/>
            <consortium name="The Broad Institute Genome Sequencing Center for Infectious Disease"/>
            <person name="Wu L."/>
            <person name="Ma J."/>
        </authorList>
    </citation>
    <scope>NUCLEOTIDE SEQUENCE [LARGE SCALE GENOMIC DNA]</scope>
    <source>
        <strain evidence="3">JCM 17017</strain>
    </source>
</reference>
<dbReference type="NCBIfam" id="TIGR00976">
    <property type="entry name" value="CocE_NonD"/>
    <property type="match status" value="1"/>
</dbReference>
<evidence type="ECO:0000313" key="2">
    <source>
        <dbReference type="EMBL" id="GAA3789796.1"/>
    </source>
</evidence>
<sequence length="86" mass="9668">MEFTHVPPGPLSDKAQQYMVRMRDGVRLATDVYLPEGDGPFPVVLTRLPYDKNGEIIRVDVFAEALLERGYALVAQDTRGKFRSEG</sequence>
<dbReference type="SUPFAM" id="SSF53474">
    <property type="entry name" value="alpha/beta-Hydrolases"/>
    <property type="match status" value="1"/>
</dbReference>
<gene>
    <name evidence="2" type="ORF">GCM10022380_02660</name>
</gene>
<evidence type="ECO:0000313" key="3">
    <source>
        <dbReference type="Proteomes" id="UP001501624"/>
    </source>
</evidence>
<feature type="domain" description="Xaa-Pro dipeptidyl-peptidase-like" evidence="1">
    <location>
        <begin position="24"/>
        <end position="86"/>
    </location>
</feature>
<dbReference type="InterPro" id="IPR000383">
    <property type="entry name" value="Xaa-Pro-like_dom"/>
</dbReference>
<dbReference type="Gene3D" id="3.40.50.1820">
    <property type="entry name" value="alpha/beta hydrolase"/>
    <property type="match status" value="1"/>
</dbReference>
<dbReference type="Pfam" id="PF02129">
    <property type="entry name" value="Peptidase_S15"/>
    <property type="match status" value="1"/>
</dbReference>
<keyword evidence="3" id="KW-1185">Reference proteome</keyword>
<dbReference type="InterPro" id="IPR029058">
    <property type="entry name" value="AB_hydrolase_fold"/>
</dbReference>
<dbReference type="Proteomes" id="UP001501624">
    <property type="component" value="Unassembled WGS sequence"/>
</dbReference>
<name>A0ABP7HAQ5_9PSEU</name>